<evidence type="ECO:0000313" key="2">
    <source>
        <dbReference type="EMBL" id="MFD2457571.1"/>
    </source>
</evidence>
<accession>A0ABW5G8P9</accession>
<dbReference type="SUPFAM" id="SSF53335">
    <property type="entry name" value="S-adenosyl-L-methionine-dependent methyltransferases"/>
    <property type="match status" value="1"/>
</dbReference>
<dbReference type="GO" id="GO:0061542">
    <property type="term" value="F:3-demethylubiquinol 3-O-methyltransferase activity"/>
    <property type="evidence" value="ECO:0007669"/>
    <property type="project" value="UniProtKB-EC"/>
</dbReference>
<keyword evidence="2" id="KW-0808">Transferase</keyword>
<dbReference type="CDD" id="cd02440">
    <property type="entry name" value="AdoMet_MTases"/>
    <property type="match status" value="1"/>
</dbReference>
<dbReference type="Proteomes" id="UP001597419">
    <property type="component" value="Unassembled WGS sequence"/>
</dbReference>
<dbReference type="Pfam" id="PF08242">
    <property type="entry name" value="Methyltransf_12"/>
    <property type="match status" value="1"/>
</dbReference>
<reference evidence="3" key="1">
    <citation type="journal article" date="2019" name="Int. J. Syst. Evol. Microbiol.">
        <title>The Global Catalogue of Microorganisms (GCM) 10K type strain sequencing project: providing services to taxonomists for standard genome sequencing and annotation.</title>
        <authorList>
            <consortium name="The Broad Institute Genomics Platform"/>
            <consortium name="The Broad Institute Genome Sequencing Center for Infectious Disease"/>
            <person name="Wu L."/>
            <person name="Ma J."/>
        </authorList>
    </citation>
    <scope>NUCLEOTIDE SEQUENCE [LARGE SCALE GENOMIC DNA]</scope>
    <source>
        <strain evidence="3">CGMCC 4.7643</strain>
    </source>
</reference>
<dbReference type="GO" id="GO:0102208">
    <property type="term" value="F:2-polyprenyl-6-hydroxyphenol methylase activity"/>
    <property type="evidence" value="ECO:0007669"/>
    <property type="project" value="UniProtKB-EC"/>
</dbReference>
<keyword evidence="2" id="KW-0489">Methyltransferase</keyword>
<proteinExistence type="predicted"/>
<gene>
    <name evidence="2" type="ORF">ACFSYJ_03125</name>
</gene>
<feature type="domain" description="Methyltransferase type 12" evidence="1">
    <location>
        <begin position="58"/>
        <end position="153"/>
    </location>
</feature>
<sequence length="273" mass="30122">MTDYLAINRANWDERAPMHAASADYGVESFLADPAHLSDVVRFDRARLGDLTGVRGVHLQCHIGTDTLSLSRLGAWMSGLDLSPASLAEARGLAERTGTTIDYHEAPVYDAVDVFGAGTFDLVYTGVGALCWLPDIARWGRTVAGLLRPGGRVFLREAHPMLMTLDETADPAWPRYPYFEHAEPLVFDEPETYVETDARLSNGVTHTWNHGLAETITALLDNGLTLTAFTEHDSAPWCALPGQMVRVADSEWRMRDEPRRLAASFTLEAVKHS</sequence>
<protein>
    <submittedName>
        <fullName evidence="2">Class I SAM-dependent methyltransferase</fullName>
        <ecNumber evidence="2">2.1.1.222</ecNumber>
        <ecNumber evidence="2">2.1.1.64</ecNumber>
    </submittedName>
</protein>
<organism evidence="2 3">
    <name type="scientific">Amycolatopsis samaneae</name>
    <dbReference type="NCBI Taxonomy" id="664691"/>
    <lineage>
        <taxon>Bacteria</taxon>
        <taxon>Bacillati</taxon>
        <taxon>Actinomycetota</taxon>
        <taxon>Actinomycetes</taxon>
        <taxon>Pseudonocardiales</taxon>
        <taxon>Pseudonocardiaceae</taxon>
        <taxon>Amycolatopsis</taxon>
    </lineage>
</organism>
<evidence type="ECO:0000259" key="1">
    <source>
        <dbReference type="Pfam" id="PF08242"/>
    </source>
</evidence>
<name>A0ABW5G8P9_9PSEU</name>
<dbReference type="Gene3D" id="3.40.50.150">
    <property type="entry name" value="Vaccinia Virus protein VP39"/>
    <property type="match status" value="1"/>
</dbReference>
<keyword evidence="3" id="KW-1185">Reference proteome</keyword>
<evidence type="ECO:0000313" key="3">
    <source>
        <dbReference type="Proteomes" id="UP001597419"/>
    </source>
</evidence>
<dbReference type="RefSeq" id="WP_345389007.1">
    <property type="nucleotide sequence ID" value="NZ_BAABHG010000003.1"/>
</dbReference>
<dbReference type="EC" id="2.1.1.222" evidence="2"/>
<comment type="caution">
    <text evidence="2">The sequence shown here is derived from an EMBL/GenBank/DDBJ whole genome shotgun (WGS) entry which is preliminary data.</text>
</comment>
<dbReference type="EMBL" id="JBHUKU010000002">
    <property type="protein sequence ID" value="MFD2457571.1"/>
    <property type="molecule type" value="Genomic_DNA"/>
</dbReference>
<dbReference type="EC" id="2.1.1.64" evidence="2"/>
<dbReference type="InterPro" id="IPR029063">
    <property type="entry name" value="SAM-dependent_MTases_sf"/>
</dbReference>
<dbReference type="InterPro" id="IPR013217">
    <property type="entry name" value="Methyltransf_12"/>
</dbReference>
<dbReference type="GO" id="GO:0032259">
    <property type="term" value="P:methylation"/>
    <property type="evidence" value="ECO:0007669"/>
    <property type="project" value="UniProtKB-KW"/>
</dbReference>